<gene>
    <name evidence="2" type="ORF">SCMC78_34410</name>
</gene>
<feature type="compositionally biased region" description="Acidic residues" evidence="1">
    <location>
        <begin position="540"/>
        <end position="551"/>
    </location>
</feature>
<feature type="compositionally biased region" description="Low complexity" evidence="1">
    <location>
        <begin position="134"/>
        <end position="146"/>
    </location>
</feature>
<dbReference type="KEGG" id="stcm:SCMC78_34410"/>
<reference evidence="2" key="1">
    <citation type="submission" date="2024-07" db="EMBL/GenBank/DDBJ databases">
        <title>Complete genome sequences of cellulolytic bacteria, Kitasatospora sp. CMC57 and Streptomyces sp. CMC78, isolated from Japanese agricultural soil.</title>
        <authorList>
            <person name="Hashimoto T."/>
            <person name="Ito M."/>
            <person name="Iwamoto M."/>
            <person name="Fukahori D."/>
            <person name="Shoda T."/>
            <person name="Sakoda M."/>
            <person name="Morohoshi T."/>
            <person name="Mitsuboshi M."/>
            <person name="Nishizawa T."/>
        </authorList>
    </citation>
    <scope>NUCLEOTIDE SEQUENCE</scope>
    <source>
        <strain evidence="2">CMC78</strain>
    </source>
</reference>
<sequence>MGLMSWLRGDRGRSRAGDAPVPVPGPAGADRGDRVDVNRLEPLQRMVSGQQLTSSPAEFEASLTTRQSTVLGTPLGHVVSPDAPSGLVRGVGVAESAPSPSSPSSSSAVAAQRSVEMPLRGAVTHFGRAGGGEALLARGPEVSGAEPGPGPVSGPVSVPVQRLYGDEGSGPTSFAEELPVRRLVGERAVVPEPPSSPVPPSDPAAPAGPASGSVGVQRAAMPPAGERPRRVPGLGAPLPGLPPTAQRRAASSPEAPEASEASEASGAAGTSGGSEASGAFVSRLPPAASGPSGSGPAADADEPVAPLLGEDPLVGAGAAGGTGGTGDAGGTGCSLQRAVGPASVPGPPPTPPPTGPPVAPLLGDRPLVPQNVDVQRAAGPDPEPEPAVGAAPNPAVPTAPPPEGVPVRWAEAAGGSGLMDGPGVSLGPAPPRASAAPTIGPAAPLQRQASGGRPPMPASVARSLAGRLPGASPGSGRAPSLPSSWAGAGDVAVAAGVAQRMADGSVVFRGAPASGTSRPVVQRDAEIAETAEEPPPPEPDPVDVPEPEDSAEPGAVTEAGGGSDAAGATDGKGAPAVTDELVRALYAPLSRLLKNDLRLERERAGHLINTRH</sequence>
<protein>
    <submittedName>
        <fullName evidence="2">Uncharacterized protein</fullName>
    </submittedName>
</protein>
<feature type="compositionally biased region" description="Low complexity" evidence="1">
    <location>
        <begin position="96"/>
        <end position="111"/>
    </location>
</feature>
<feature type="compositionally biased region" description="Low complexity" evidence="1">
    <location>
        <begin position="565"/>
        <end position="574"/>
    </location>
</feature>
<feature type="region of interest" description="Disordered" evidence="1">
    <location>
        <begin position="1"/>
        <end position="35"/>
    </location>
</feature>
<feature type="region of interest" description="Disordered" evidence="1">
    <location>
        <begin position="132"/>
        <end position="486"/>
    </location>
</feature>
<name>A0AB33KJK6_9ACTN</name>
<feature type="region of interest" description="Disordered" evidence="1">
    <location>
        <begin position="89"/>
        <end position="113"/>
    </location>
</feature>
<feature type="compositionally biased region" description="Pro residues" evidence="1">
    <location>
        <begin position="394"/>
        <end position="404"/>
    </location>
</feature>
<feature type="compositionally biased region" description="Pro residues" evidence="1">
    <location>
        <begin position="344"/>
        <end position="359"/>
    </location>
</feature>
<accession>A0AB33KJK6</accession>
<proteinExistence type="predicted"/>
<feature type="region of interest" description="Disordered" evidence="1">
    <location>
        <begin position="508"/>
        <end position="574"/>
    </location>
</feature>
<evidence type="ECO:0000313" key="2">
    <source>
        <dbReference type="EMBL" id="BFP53634.1"/>
    </source>
</evidence>
<feature type="compositionally biased region" description="Low complexity" evidence="1">
    <location>
        <begin position="204"/>
        <end position="216"/>
    </location>
</feature>
<feature type="compositionally biased region" description="Gly residues" evidence="1">
    <location>
        <begin position="317"/>
        <end position="332"/>
    </location>
</feature>
<feature type="compositionally biased region" description="Low complexity" evidence="1">
    <location>
        <begin position="249"/>
        <end position="298"/>
    </location>
</feature>
<feature type="compositionally biased region" description="Pro residues" evidence="1">
    <location>
        <begin position="191"/>
        <end position="203"/>
    </location>
</feature>
<dbReference type="EMBL" id="AP035884">
    <property type="protein sequence ID" value="BFP53634.1"/>
    <property type="molecule type" value="Genomic_DNA"/>
</dbReference>
<dbReference type="AlphaFoldDB" id="A0AB33KJK6"/>
<organism evidence="2">
    <name type="scientific">Streptomyces sp. CMC78</name>
    <dbReference type="NCBI Taxonomy" id="3231512"/>
    <lineage>
        <taxon>Bacteria</taxon>
        <taxon>Bacillati</taxon>
        <taxon>Actinomycetota</taxon>
        <taxon>Actinomycetes</taxon>
        <taxon>Kitasatosporales</taxon>
        <taxon>Streptomycetaceae</taxon>
        <taxon>Streptomyces</taxon>
    </lineage>
</organism>
<evidence type="ECO:0000256" key="1">
    <source>
        <dbReference type="SAM" id="MobiDB-lite"/>
    </source>
</evidence>